<evidence type="ECO:0000256" key="6">
    <source>
        <dbReference type="SAM" id="Phobius"/>
    </source>
</evidence>
<comment type="caution">
    <text evidence="7">The sequence shown here is derived from an EMBL/GenBank/DDBJ whole genome shotgun (WGS) entry which is preliminary data.</text>
</comment>
<dbReference type="InterPro" id="IPR007318">
    <property type="entry name" value="Phopholipid_MeTrfase"/>
</dbReference>
<evidence type="ECO:0000256" key="3">
    <source>
        <dbReference type="ARBA" id="ARBA00022989"/>
    </source>
</evidence>
<protein>
    <submittedName>
        <fullName evidence="7">Sodium:proton antiporter</fullName>
    </submittedName>
</protein>
<feature type="transmembrane region" description="Helical" evidence="6">
    <location>
        <begin position="64"/>
        <end position="84"/>
    </location>
</feature>
<proteinExistence type="predicted"/>
<evidence type="ECO:0000256" key="2">
    <source>
        <dbReference type="ARBA" id="ARBA00022692"/>
    </source>
</evidence>
<feature type="transmembrane region" description="Helical" evidence="6">
    <location>
        <begin position="96"/>
        <end position="115"/>
    </location>
</feature>
<gene>
    <name evidence="7" type="ORF">GCM10017620_30990</name>
</gene>
<dbReference type="EMBL" id="BSFD01000011">
    <property type="protein sequence ID" value="GLK50125.1"/>
    <property type="molecule type" value="Genomic_DNA"/>
</dbReference>
<dbReference type="Proteomes" id="UP001143509">
    <property type="component" value="Unassembled WGS sequence"/>
</dbReference>
<dbReference type="Pfam" id="PF04191">
    <property type="entry name" value="PEMT"/>
    <property type="match status" value="1"/>
</dbReference>
<keyword evidence="3 6" id="KW-1133">Transmembrane helix</keyword>
<dbReference type="Gene3D" id="1.20.120.1630">
    <property type="match status" value="1"/>
</dbReference>
<keyword evidence="2 6" id="KW-0812">Transmembrane</keyword>
<evidence type="ECO:0000256" key="4">
    <source>
        <dbReference type="ARBA" id="ARBA00023136"/>
    </source>
</evidence>
<sequence>MYPSDLRPSPHSETLAARSAHGEPGPRGQDPRSTALSIVRSEPEAATAPPDPRDLRRVQRVRKAVLAVAILAFLLVAAVTRPLLNEGALTGLLPGIGVLALFTAIIGRAWCSLYIGGRKTREIVATGPYSISRNPLYVFSFLAAFGVGAQTGSLVLAAAAVGLAVVILGATIRREEAWLSSAFGEAYGAYSARTPRFWPRWSAWRDDTLLEIRPARFVTTLLDGAFMLMAVPVMAGLARARATGIVPTWLVLP</sequence>
<feature type="transmembrane region" description="Helical" evidence="6">
    <location>
        <begin position="136"/>
        <end position="169"/>
    </location>
</feature>
<evidence type="ECO:0000256" key="5">
    <source>
        <dbReference type="SAM" id="MobiDB-lite"/>
    </source>
</evidence>
<feature type="transmembrane region" description="Helical" evidence="6">
    <location>
        <begin position="217"/>
        <end position="238"/>
    </location>
</feature>
<keyword evidence="8" id="KW-1185">Reference proteome</keyword>
<evidence type="ECO:0000256" key="1">
    <source>
        <dbReference type="ARBA" id="ARBA00004127"/>
    </source>
</evidence>
<organism evidence="7 8">
    <name type="scientific">Brevundimonas intermedia</name>
    <dbReference type="NCBI Taxonomy" id="74315"/>
    <lineage>
        <taxon>Bacteria</taxon>
        <taxon>Pseudomonadati</taxon>
        <taxon>Pseudomonadota</taxon>
        <taxon>Alphaproteobacteria</taxon>
        <taxon>Caulobacterales</taxon>
        <taxon>Caulobacteraceae</taxon>
        <taxon>Brevundimonas</taxon>
    </lineage>
</organism>
<name>A0ABQ5TBD0_9CAUL</name>
<evidence type="ECO:0000313" key="8">
    <source>
        <dbReference type="Proteomes" id="UP001143509"/>
    </source>
</evidence>
<reference evidence="7" key="1">
    <citation type="journal article" date="2014" name="Int. J. Syst. Evol. Microbiol.">
        <title>Complete genome of a new Firmicutes species belonging to the dominant human colonic microbiota ('Ruminococcus bicirculans') reveals two chromosomes and a selective capacity to utilize plant glucans.</title>
        <authorList>
            <consortium name="NISC Comparative Sequencing Program"/>
            <person name="Wegmann U."/>
            <person name="Louis P."/>
            <person name="Goesmann A."/>
            <person name="Henrissat B."/>
            <person name="Duncan S.H."/>
            <person name="Flint H.J."/>
        </authorList>
    </citation>
    <scope>NUCLEOTIDE SEQUENCE</scope>
    <source>
        <strain evidence="7">VKM B-1499</strain>
    </source>
</reference>
<comment type="subcellular location">
    <subcellularLocation>
        <location evidence="1">Endomembrane system</location>
        <topology evidence="1">Multi-pass membrane protein</topology>
    </subcellularLocation>
</comment>
<feature type="region of interest" description="Disordered" evidence="5">
    <location>
        <begin position="1"/>
        <end position="54"/>
    </location>
</feature>
<evidence type="ECO:0000313" key="7">
    <source>
        <dbReference type="EMBL" id="GLK50125.1"/>
    </source>
</evidence>
<reference evidence="7" key="2">
    <citation type="submission" date="2023-01" db="EMBL/GenBank/DDBJ databases">
        <authorList>
            <person name="Sun Q."/>
            <person name="Evtushenko L."/>
        </authorList>
    </citation>
    <scope>NUCLEOTIDE SEQUENCE</scope>
    <source>
        <strain evidence="7">VKM B-1499</strain>
    </source>
</reference>
<accession>A0ABQ5TBD0</accession>
<keyword evidence="4 6" id="KW-0472">Membrane</keyword>